<accession>A0A645HWH6</accession>
<evidence type="ECO:0000313" key="1">
    <source>
        <dbReference type="EMBL" id="MPN40534.1"/>
    </source>
</evidence>
<comment type="caution">
    <text evidence="1">The sequence shown here is derived from an EMBL/GenBank/DDBJ whole genome shotgun (WGS) entry which is preliminary data.</text>
</comment>
<name>A0A645HWH6_9ZZZZ</name>
<proteinExistence type="predicted"/>
<gene>
    <name evidence="1" type="ORF">SDC9_188072</name>
</gene>
<reference evidence="1" key="1">
    <citation type="submission" date="2019-08" db="EMBL/GenBank/DDBJ databases">
        <authorList>
            <person name="Kucharzyk K."/>
            <person name="Murdoch R.W."/>
            <person name="Higgins S."/>
            <person name="Loffler F."/>
        </authorList>
    </citation>
    <scope>NUCLEOTIDE SEQUENCE</scope>
</reference>
<sequence>MKKIICANQNHIILKILMVPRRSAKGCCRANDVSIECSHCSVTFFGAKRRKTPQTPEGFAPRFRPGPQFCGPHTTLTLRLRRPRGHQAIPKRRGAHLGAPCLLANGVDYATAILCETWNNHSGGKTFKIKTGA</sequence>
<organism evidence="1">
    <name type="scientific">bioreactor metagenome</name>
    <dbReference type="NCBI Taxonomy" id="1076179"/>
    <lineage>
        <taxon>unclassified sequences</taxon>
        <taxon>metagenomes</taxon>
        <taxon>ecological metagenomes</taxon>
    </lineage>
</organism>
<dbReference type="EMBL" id="VSSQ01097011">
    <property type="protein sequence ID" value="MPN40534.1"/>
    <property type="molecule type" value="Genomic_DNA"/>
</dbReference>
<protein>
    <submittedName>
        <fullName evidence="1">Uncharacterized protein</fullName>
    </submittedName>
</protein>
<dbReference type="AlphaFoldDB" id="A0A645HWH6"/>